<dbReference type="EMBL" id="JAPWTJ010000224">
    <property type="protein sequence ID" value="KAJ8980891.1"/>
    <property type="molecule type" value="Genomic_DNA"/>
</dbReference>
<protein>
    <submittedName>
        <fullName evidence="1">Uncharacterized protein</fullName>
    </submittedName>
</protein>
<reference evidence="1" key="1">
    <citation type="journal article" date="2023" name="Insect Mol. Biol.">
        <title>Genome sequencing provides insights into the evolution of gene families encoding plant cell wall-degrading enzymes in longhorned beetles.</title>
        <authorList>
            <person name="Shin N.R."/>
            <person name="Okamura Y."/>
            <person name="Kirsch R."/>
            <person name="Pauchet Y."/>
        </authorList>
    </citation>
    <scope>NUCLEOTIDE SEQUENCE</scope>
    <source>
        <strain evidence="1">MMC_N1</strain>
    </source>
</reference>
<keyword evidence="2" id="KW-1185">Reference proteome</keyword>
<evidence type="ECO:0000313" key="2">
    <source>
        <dbReference type="Proteomes" id="UP001162164"/>
    </source>
</evidence>
<proteinExistence type="predicted"/>
<dbReference type="Proteomes" id="UP001162164">
    <property type="component" value="Unassembled WGS sequence"/>
</dbReference>
<gene>
    <name evidence="1" type="ORF">NQ317_011275</name>
</gene>
<comment type="caution">
    <text evidence="1">The sequence shown here is derived from an EMBL/GenBank/DDBJ whole genome shotgun (WGS) entry which is preliminary data.</text>
</comment>
<name>A0ABQ9JSU9_9CUCU</name>
<sequence>MYRYYNPQNYRTQEKTITENLPTGKLDLQVVPDSPKNQYRYDFYLTGLQLNKQIEDSLTQTPLSPWSNSDNNITCKSPFKESTNKLLHINQRIHRSDFTEHSSRTVIKPPTMFEKNAITKKRMLTINSINREGGSSIQINPRDLKKNSDMRRCISTQYLQMGKGQRCCMEYCHSPRSSDSGMAGSCPLNSNVLGNTNDLPSCSAQERL</sequence>
<accession>A0ABQ9JSU9</accession>
<organism evidence="1 2">
    <name type="scientific">Molorchus minor</name>
    <dbReference type="NCBI Taxonomy" id="1323400"/>
    <lineage>
        <taxon>Eukaryota</taxon>
        <taxon>Metazoa</taxon>
        <taxon>Ecdysozoa</taxon>
        <taxon>Arthropoda</taxon>
        <taxon>Hexapoda</taxon>
        <taxon>Insecta</taxon>
        <taxon>Pterygota</taxon>
        <taxon>Neoptera</taxon>
        <taxon>Endopterygota</taxon>
        <taxon>Coleoptera</taxon>
        <taxon>Polyphaga</taxon>
        <taxon>Cucujiformia</taxon>
        <taxon>Chrysomeloidea</taxon>
        <taxon>Cerambycidae</taxon>
        <taxon>Lamiinae</taxon>
        <taxon>Monochamini</taxon>
        <taxon>Molorchus</taxon>
    </lineage>
</organism>
<evidence type="ECO:0000313" key="1">
    <source>
        <dbReference type="EMBL" id="KAJ8980891.1"/>
    </source>
</evidence>